<dbReference type="PROSITE" id="PS51756">
    <property type="entry name" value="LXG"/>
    <property type="match status" value="1"/>
</dbReference>
<evidence type="ECO:0000256" key="2">
    <source>
        <dbReference type="SAM" id="Coils"/>
    </source>
</evidence>
<comment type="caution">
    <text evidence="4">The sequence shown here is derived from an EMBL/GenBank/DDBJ whole genome shotgun (WGS) entry which is preliminary data.</text>
</comment>
<evidence type="ECO:0000313" key="5">
    <source>
        <dbReference type="Proteomes" id="UP000271977"/>
    </source>
</evidence>
<evidence type="ECO:0000256" key="1">
    <source>
        <dbReference type="ARBA" id="ARBA00034117"/>
    </source>
</evidence>
<protein>
    <recommendedName>
        <fullName evidence="3">LXG domain-containing protein</fullName>
    </recommendedName>
</protein>
<proteinExistence type="inferred from homology"/>
<sequence length="505" mass="57699">MTGAAYTAGKGLFIEIIIPSIKKLQAAIDDIQLELTSYKDADAQISGYGDLDLDQLKELKKLREEQLAIVEAQIQVRENWLNQITDLFSLNWGKAFSEKTILYNTKFQIESGIQDLNDKIEKLEFFVSQVSQYFNDSLEVLSLAIKGATQLSKIIVDSDGNYYADGLDMSWVQKMKDVKIENHELKTIDKNLYSSEVQFVNTLQNAYGFSEIESKIIYKLYDKLKNKFGVEKANIEFIRLMAEISYSGTSWYYTAGLPLQNAEKHFVKEMNNLGFKDPKIDLIKKALVNQHKYSGLAAIKESDSKEIVEKKLNIAADAIFGISSFNELNTHQKEQLKEMLDRFGGKADYTHQNAVISTYFNESPMEEVADTIFGILNERAGYLGDVAGANGAPPSMGNDDYKADLDAVNIYYRIKNSRDYVGTVSEYYDEVESKTISRAREFVVNIGNGNYDEGILHLQDKWLTLESKIKENPEVYENWRRDPMYTFNRFLLSIIHDKNDLIEEK</sequence>
<dbReference type="EMBL" id="RJPV01000005">
    <property type="protein sequence ID" value="RSJ89380.1"/>
    <property type="molecule type" value="Genomic_DNA"/>
</dbReference>
<dbReference type="Proteomes" id="UP000271977">
    <property type="component" value="Unassembled WGS sequence"/>
</dbReference>
<evidence type="ECO:0000313" key="4">
    <source>
        <dbReference type="EMBL" id="RSJ89380.1"/>
    </source>
</evidence>
<accession>A0A3R9KRP5</accession>
<keyword evidence="2" id="KW-0175">Coiled coil</keyword>
<organism evidence="4 5">
    <name type="scientific">Streptococcus mitis</name>
    <dbReference type="NCBI Taxonomy" id="28037"/>
    <lineage>
        <taxon>Bacteria</taxon>
        <taxon>Bacillati</taxon>
        <taxon>Bacillota</taxon>
        <taxon>Bacilli</taxon>
        <taxon>Lactobacillales</taxon>
        <taxon>Streptococcaceae</taxon>
        <taxon>Streptococcus</taxon>
        <taxon>Streptococcus mitis group</taxon>
    </lineage>
</organism>
<reference evidence="4 5" key="1">
    <citation type="submission" date="2018-11" db="EMBL/GenBank/DDBJ databases">
        <title>Species Designations Belie Phenotypic and Genotypic Heterogeneity in Oral Streptococci.</title>
        <authorList>
            <person name="Velsko I."/>
        </authorList>
    </citation>
    <scope>NUCLEOTIDE SEQUENCE [LARGE SCALE GENOMIC DNA]</scope>
    <source>
        <strain evidence="4 5">BCC30</strain>
    </source>
</reference>
<name>A0A3R9KRP5_STRMT</name>
<feature type="domain" description="LXG" evidence="3">
    <location>
        <begin position="1"/>
        <end position="192"/>
    </location>
</feature>
<gene>
    <name evidence="4" type="ORF">D8789_07205</name>
</gene>
<comment type="similarity">
    <text evidence="1">In the N-terminal section; belongs to the LXG family.</text>
</comment>
<evidence type="ECO:0000259" key="3">
    <source>
        <dbReference type="PROSITE" id="PS51756"/>
    </source>
</evidence>
<feature type="coiled-coil region" evidence="2">
    <location>
        <begin position="21"/>
        <end position="73"/>
    </location>
</feature>
<dbReference type="AlphaFoldDB" id="A0A3R9KRP5"/>
<dbReference type="InterPro" id="IPR006829">
    <property type="entry name" value="LXG_dom"/>
</dbReference>